<dbReference type="HOGENOM" id="CLU_1364624_0_0_7"/>
<accession>E1X0C5</accession>
<dbReference type="KEGG" id="bmx:BMS_1496"/>
<dbReference type="AlphaFoldDB" id="E1X0C5"/>
<evidence type="ECO:0000313" key="2">
    <source>
        <dbReference type="Proteomes" id="UP000008963"/>
    </source>
</evidence>
<dbReference type="EMBL" id="FQ312005">
    <property type="protein sequence ID" value="CBW26353.1"/>
    <property type="molecule type" value="Genomic_DNA"/>
</dbReference>
<dbReference type="Proteomes" id="UP000008963">
    <property type="component" value="Chromosome"/>
</dbReference>
<protein>
    <submittedName>
        <fullName evidence="1">Uncharacterized protein</fullName>
    </submittedName>
</protein>
<keyword evidence="2" id="KW-1185">Reference proteome</keyword>
<proteinExistence type="predicted"/>
<organism evidence="1 2">
    <name type="scientific">Halobacteriovorax marinus (strain ATCC BAA-682 / DSM 15412 / SJ)</name>
    <name type="common">Bacteriovorax marinus</name>
    <dbReference type="NCBI Taxonomy" id="862908"/>
    <lineage>
        <taxon>Bacteria</taxon>
        <taxon>Pseudomonadati</taxon>
        <taxon>Bdellovibrionota</taxon>
        <taxon>Bacteriovoracia</taxon>
        <taxon>Bacteriovoracales</taxon>
        <taxon>Halobacteriovoraceae</taxon>
        <taxon>Halobacteriovorax</taxon>
    </lineage>
</organism>
<dbReference type="PATRIC" id="fig|862908.3.peg.1425"/>
<gene>
    <name evidence="1" type="ordered locus">BMS_1496</name>
</gene>
<reference evidence="2" key="1">
    <citation type="journal article" date="2013" name="ISME J.">
        <title>A small predatory core genome in the divergent marine Bacteriovorax marinus SJ and the terrestrial Bdellovibrio bacteriovorus.</title>
        <authorList>
            <person name="Crossman L.C."/>
            <person name="Chen H."/>
            <person name="Cerdeno-Tarraga A.M."/>
            <person name="Brooks K."/>
            <person name="Quail M.A."/>
            <person name="Pineiro S.A."/>
            <person name="Hobley L."/>
            <person name="Sockett R.E."/>
            <person name="Bentley S.D."/>
            <person name="Parkhill J."/>
            <person name="Williams H.N."/>
            <person name="Stine O.C."/>
        </authorList>
    </citation>
    <scope>NUCLEOTIDE SEQUENCE [LARGE SCALE GENOMIC DNA]</scope>
    <source>
        <strain evidence="2">ATCC BAA-682 / DSM 15412 / SJ</strain>
    </source>
</reference>
<evidence type="ECO:0000313" key="1">
    <source>
        <dbReference type="EMBL" id="CBW26353.1"/>
    </source>
</evidence>
<name>E1X0C5_HALMS</name>
<sequence length="200" mass="23099">MPKVTTTLSLLSEIHGVQSLQELLPKIDIKLRKYLEEELDLKVMTDEQKEFRSSLHEKVKDPVFFHVLALAGTSCGVREEVVEDLFGLEGIKILLNLFQEDYVQMEKGHFHASEKGIAFHRSIIKPIINTSVEFLETKGSSIKTKNFYYHWSESLNESGIEKLITLQRNFYKELKDALADPKNHGDQHYFFFGAIDSYKC</sequence>